<keyword evidence="1 8" id="KW-0444">Lipid biosynthesis</keyword>
<dbReference type="STRING" id="665118.SAMN02983003_0428"/>
<comment type="cofactor">
    <cofactor evidence="8">
        <name>Mg(2+)</name>
        <dbReference type="ChEBI" id="CHEBI:18420"/>
    </cofactor>
</comment>
<evidence type="ECO:0000256" key="8">
    <source>
        <dbReference type="HAMAP-Rule" id="MF_00101"/>
    </source>
</evidence>
<dbReference type="Gene3D" id="3.90.470.20">
    <property type="entry name" value="4'-phosphopantetheinyl transferase domain"/>
    <property type="match status" value="1"/>
</dbReference>
<proteinExistence type="inferred from homology"/>
<evidence type="ECO:0000256" key="5">
    <source>
        <dbReference type="ARBA" id="ARBA00022842"/>
    </source>
</evidence>
<evidence type="ECO:0000259" key="9">
    <source>
        <dbReference type="Pfam" id="PF01648"/>
    </source>
</evidence>
<keyword evidence="7 8" id="KW-0275">Fatty acid biosynthesis</keyword>
<organism evidence="10 11">
    <name type="scientific">Devosia enhydra</name>
    <dbReference type="NCBI Taxonomy" id="665118"/>
    <lineage>
        <taxon>Bacteria</taxon>
        <taxon>Pseudomonadati</taxon>
        <taxon>Pseudomonadota</taxon>
        <taxon>Alphaproteobacteria</taxon>
        <taxon>Hyphomicrobiales</taxon>
        <taxon>Devosiaceae</taxon>
        <taxon>Devosia</taxon>
    </lineage>
</organism>
<feature type="binding site" evidence="8">
    <location>
        <position position="8"/>
    </location>
    <ligand>
        <name>Mg(2+)</name>
        <dbReference type="ChEBI" id="CHEBI:18420"/>
    </ligand>
</feature>
<dbReference type="InterPro" id="IPR008278">
    <property type="entry name" value="4-PPantetheinyl_Trfase_dom"/>
</dbReference>
<accession>A0A1K2HT99</accession>
<evidence type="ECO:0000256" key="3">
    <source>
        <dbReference type="ARBA" id="ARBA00022723"/>
    </source>
</evidence>
<comment type="catalytic activity">
    <reaction evidence="8">
        <text>apo-[ACP] + CoA = holo-[ACP] + adenosine 3',5'-bisphosphate + H(+)</text>
        <dbReference type="Rhea" id="RHEA:12068"/>
        <dbReference type="Rhea" id="RHEA-COMP:9685"/>
        <dbReference type="Rhea" id="RHEA-COMP:9690"/>
        <dbReference type="ChEBI" id="CHEBI:15378"/>
        <dbReference type="ChEBI" id="CHEBI:29999"/>
        <dbReference type="ChEBI" id="CHEBI:57287"/>
        <dbReference type="ChEBI" id="CHEBI:58343"/>
        <dbReference type="ChEBI" id="CHEBI:64479"/>
        <dbReference type="EC" id="2.7.8.7"/>
    </reaction>
</comment>
<dbReference type="RefSeq" id="WP_072338756.1">
    <property type="nucleotide sequence ID" value="NZ_FPKU01000001.1"/>
</dbReference>
<evidence type="ECO:0000256" key="2">
    <source>
        <dbReference type="ARBA" id="ARBA00022679"/>
    </source>
</evidence>
<evidence type="ECO:0000256" key="4">
    <source>
        <dbReference type="ARBA" id="ARBA00022832"/>
    </source>
</evidence>
<protein>
    <recommendedName>
        <fullName evidence="8">Holo-[acyl-carrier-protein] synthase</fullName>
        <shortName evidence="8">Holo-ACP synthase</shortName>
        <ecNumber evidence="8">2.7.8.7</ecNumber>
    </recommendedName>
    <alternativeName>
        <fullName evidence="8">4'-phosphopantetheinyl transferase AcpS</fullName>
    </alternativeName>
</protein>
<dbReference type="EMBL" id="FPKU01000001">
    <property type="protein sequence ID" value="SFZ81308.1"/>
    <property type="molecule type" value="Genomic_DNA"/>
</dbReference>
<dbReference type="Proteomes" id="UP000183447">
    <property type="component" value="Unassembled WGS sequence"/>
</dbReference>
<name>A0A1K2HT99_9HYPH</name>
<dbReference type="GO" id="GO:0006633">
    <property type="term" value="P:fatty acid biosynthetic process"/>
    <property type="evidence" value="ECO:0007669"/>
    <property type="project" value="UniProtKB-UniRule"/>
</dbReference>
<sequence>MIVGLGNDLCEIVRVERTLERYGERFTQRCFTETERRKSDGRKQRAASYAKRFAAKEACAKALGTGMSRGVFWRDLGVVNLPSGKPTMKLTNGAARALAALVPQGHEAHIHLTITDDAGMAQAFVIIEALPVDRPASLP</sequence>
<dbReference type="NCBIfam" id="TIGR00556">
    <property type="entry name" value="pantethn_trn"/>
    <property type="match status" value="1"/>
</dbReference>
<keyword evidence="8" id="KW-0963">Cytoplasm</keyword>
<evidence type="ECO:0000313" key="11">
    <source>
        <dbReference type="Proteomes" id="UP000183447"/>
    </source>
</evidence>
<dbReference type="NCBIfam" id="TIGR00516">
    <property type="entry name" value="acpS"/>
    <property type="match status" value="1"/>
</dbReference>
<keyword evidence="3 8" id="KW-0479">Metal-binding</keyword>
<comment type="function">
    <text evidence="8">Transfers the 4'-phosphopantetheine moiety from coenzyme A to a Ser of acyl-carrier-protein.</text>
</comment>
<evidence type="ECO:0000313" key="10">
    <source>
        <dbReference type="EMBL" id="SFZ81308.1"/>
    </source>
</evidence>
<dbReference type="SUPFAM" id="SSF56214">
    <property type="entry name" value="4'-phosphopantetheinyl transferase"/>
    <property type="match status" value="1"/>
</dbReference>
<dbReference type="GO" id="GO:0000287">
    <property type="term" value="F:magnesium ion binding"/>
    <property type="evidence" value="ECO:0007669"/>
    <property type="project" value="UniProtKB-UniRule"/>
</dbReference>
<dbReference type="OrthoDB" id="517356at2"/>
<keyword evidence="11" id="KW-1185">Reference proteome</keyword>
<keyword evidence="6 8" id="KW-0443">Lipid metabolism</keyword>
<comment type="similarity">
    <text evidence="8">Belongs to the P-Pant transferase superfamily. AcpS family.</text>
</comment>
<dbReference type="GO" id="GO:0008897">
    <property type="term" value="F:holo-[acyl-carrier-protein] synthase activity"/>
    <property type="evidence" value="ECO:0007669"/>
    <property type="project" value="UniProtKB-UniRule"/>
</dbReference>
<comment type="subcellular location">
    <subcellularLocation>
        <location evidence="8">Cytoplasm</location>
    </subcellularLocation>
</comment>
<evidence type="ECO:0000256" key="7">
    <source>
        <dbReference type="ARBA" id="ARBA00023160"/>
    </source>
</evidence>
<keyword evidence="4 8" id="KW-0276">Fatty acid metabolism</keyword>
<evidence type="ECO:0000256" key="6">
    <source>
        <dbReference type="ARBA" id="ARBA00023098"/>
    </source>
</evidence>
<dbReference type="GO" id="GO:0005737">
    <property type="term" value="C:cytoplasm"/>
    <property type="evidence" value="ECO:0007669"/>
    <property type="project" value="UniProtKB-SubCell"/>
</dbReference>
<dbReference type="AlphaFoldDB" id="A0A1K2HT99"/>
<keyword evidence="2 8" id="KW-0808">Transferase</keyword>
<keyword evidence="5 8" id="KW-0460">Magnesium</keyword>
<reference evidence="10 11" key="1">
    <citation type="submission" date="2016-11" db="EMBL/GenBank/DDBJ databases">
        <authorList>
            <person name="Jaros S."/>
            <person name="Januszkiewicz K."/>
            <person name="Wedrychowicz H."/>
        </authorList>
    </citation>
    <scope>NUCLEOTIDE SEQUENCE [LARGE SCALE GENOMIC DNA]</scope>
    <source>
        <strain evidence="10 11">ATCC 23634</strain>
    </source>
</reference>
<dbReference type="InterPro" id="IPR002582">
    <property type="entry name" value="ACPS"/>
</dbReference>
<dbReference type="InterPro" id="IPR004568">
    <property type="entry name" value="Ppantetheine-prot_Trfase_dom"/>
</dbReference>
<dbReference type="HAMAP" id="MF_00101">
    <property type="entry name" value="AcpS"/>
    <property type="match status" value="1"/>
</dbReference>
<feature type="binding site" evidence="8">
    <location>
        <position position="57"/>
    </location>
    <ligand>
        <name>Mg(2+)</name>
        <dbReference type="ChEBI" id="CHEBI:18420"/>
    </ligand>
</feature>
<dbReference type="Pfam" id="PF01648">
    <property type="entry name" value="ACPS"/>
    <property type="match status" value="1"/>
</dbReference>
<evidence type="ECO:0000256" key="1">
    <source>
        <dbReference type="ARBA" id="ARBA00022516"/>
    </source>
</evidence>
<dbReference type="InterPro" id="IPR037143">
    <property type="entry name" value="4-PPantetheinyl_Trfase_dom_sf"/>
</dbReference>
<gene>
    <name evidence="8" type="primary">acpS</name>
    <name evidence="10" type="ORF">SAMN02983003_0428</name>
</gene>
<dbReference type="EC" id="2.7.8.7" evidence="8"/>
<feature type="domain" description="4'-phosphopantetheinyl transferase" evidence="9">
    <location>
        <begin position="4"/>
        <end position="100"/>
    </location>
</feature>